<reference evidence="1" key="2">
    <citation type="journal article" date="2015" name="Data Brief">
        <title>Shoot transcriptome of the giant reed, Arundo donax.</title>
        <authorList>
            <person name="Barrero R.A."/>
            <person name="Guerrero F.D."/>
            <person name="Moolhuijzen P."/>
            <person name="Goolsby J.A."/>
            <person name="Tidwell J."/>
            <person name="Bellgard S.E."/>
            <person name="Bellgard M.I."/>
        </authorList>
    </citation>
    <scope>NUCLEOTIDE SEQUENCE</scope>
    <source>
        <tissue evidence="1">Shoot tissue taken approximately 20 cm above the soil surface</tissue>
    </source>
</reference>
<name>A0A0A8Z0L7_ARUDO</name>
<organism evidence="1">
    <name type="scientific">Arundo donax</name>
    <name type="common">Giant reed</name>
    <name type="synonym">Donax arundinaceus</name>
    <dbReference type="NCBI Taxonomy" id="35708"/>
    <lineage>
        <taxon>Eukaryota</taxon>
        <taxon>Viridiplantae</taxon>
        <taxon>Streptophyta</taxon>
        <taxon>Embryophyta</taxon>
        <taxon>Tracheophyta</taxon>
        <taxon>Spermatophyta</taxon>
        <taxon>Magnoliopsida</taxon>
        <taxon>Liliopsida</taxon>
        <taxon>Poales</taxon>
        <taxon>Poaceae</taxon>
        <taxon>PACMAD clade</taxon>
        <taxon>Arundinoideae</taxon>
        <taxon>Arundineae</taxon>
        <taxon>Arundo</taxon>
    </lineage>
</organism>
<reference evidence="1" key="1">
    <citation type="submission" date="2014-09" db="EMBL/GenBank/DDBJ databases">
        <authorList>
            <person name="Magalhaes I.L.F."/>
            <person name="Oliveira U."/>
            <person name="Santos F.R."/>
            <person name="Vidigal T.H.D.A."/>
            <person name="Brescovit A.D."/>
            <person name="Santos A.J."/>
        </authorList>
    </citation>
    <scope>NUCLEOTIDE SEQUENCE</scope>
    <source>
        <tissue evidence="1">Shoot tissue taken approximately 20 cm above the soil surface</tissue>
    </source>
</reference>
<proteinExistence type="predicted"/>
<evidence type="ECO:0000313" key="1">
    <source>
        <dbReference type="EMBL" id="JAD32939.1"/>
    </source>
</evidence>
<accession>A0A0A8Z0L7</accession>
<dbReference type="AlphaFoldDB" id="A0A0A8Z0L7"/>
<sequence>MCIRFNWDFGTNGSLGHIEFDTFRIEDIPHFPLYQDDGNTRFKFVTEPDNREEKARERSTTILTLP</sequence>
<dbReference type="EMBL" id="GBRH01264956">
    <property type="protein sequence ID" value="JAD32939.1"/>
    <property type="molecule type" value="Transcribed_RNA"/>
</dbReference>
<protein>
    <submittedName>
        <fullName evidence="1">Uncharacterized protein</fullName>
    </submittedName>
</protein>